<dbReference type="GO" id="GO:0050291">
    <property type="term" value="F:sphingosine N-acyltransferase activity"/>
    <property type="evidence" value="ECO:0007669"/>
    <property type="project" value="InterPro"/>
</dbReference>
<evidence type="ECO:0000256" key="6">
    <source>
        <dbReference type="PROSITE-ProRule" id="PRU00205"/>
    </source>
</evidence>
<feature type="region of interest" description="Disordered" evidence="7">
    <location>
        <begin position="428"/>
        <end position="450"/>
    </location>
</feature>
<evidence type="ECO:0000256" key="3">
    <source>
        <dbReference type="ARBA" id="ARBA00022692"/>
    </source>
</evidence>
<name>F0XK93_GROCL</name>
<evidence type="ECO:0000256" key="7">
    <source>
        <dbReference type="SAM" id="MobiDB-lite"/>
    </source>
</evidence>
<feature type="transmembrane region" description="Helical" evidence="8">
    <location>
        <begin position="214"/>
        <end position="234"/>
    </location>
</feature>
<dbReference type="Proteomes" id="UP000007796">
    <property type="component" value="Unassembled WGS sequence"/>
</dbReference>
<accession>F0XK93</accession>
<evidence type="ECO:0000256" key="2">
    <source>
        <dbReference type="ARBA" id="ARBA00009808"/>
    </source>
</evidence>
<organism evidence="11">
    <name type="scientific">Grosmannia clavigera (strain kw1407 / UAMH 11150)</name>
    <name type="common">Blue stain fungus</name>
    <name type="synonym">Graphiocladiella clavigera</name>
    <dbReference type="NCBI Taxonomy" id="655863"/>
    <lineage>
        <taxon>Eukaryota</taxon>
        <taxon>Fungi</taxon>
        <taxon>Dikarya</taxon>
        <taxon>Ascomycota</taxon>
        <taxon>Pezizomycotina</taxon>
        <taxon>Sordariomycetes</taxon>
        <taxon>Sordariomycetidae</taxon>
        <taxon>Ophiostomatales</taxon>
        <taxon>Ophiostomataceae</taxon>
        <taxon>Leptographium</taxon>
    </lineage>
</organism>
<dbReference type="GeneID" id="25978292"/>
<proteinExistence type="inferred from homology"/>
<sequence>MASPTPPTGMAEISEAQQAAAPSPRRSVKRVAFAKSTKSGSGNSNSGPLYMQTSGNVVIVRRIKRKNETPTKQFTRWLVDNQTGLSFNLLALLFLTHIFFPMLRTHTTKLFTLSYYNPSTGRYNLGKDDTLFILFGVTLLTGLRASSMEYILAPFAKSRGLSKRKTITRFSEQAWMLIYYGIMFPLGFYLYQHSPCFMNMEHIWSDWPNREMDGLMKGYILMQLAFWFQQILVVNIEERRKDHWQMLSHHFITVSLILISYRYRFTRVANVILILMDVSDFFLPLAKCLKYLGHTTLCDVFFGCFMLSWFIPRHIFFSMICYSVWAQSQEIMPPGCFRGGPGGSSILVSPDDISPLTPTISAFTPFSPTTSNKLAYMLEAIFDSDGAICYTTVVKWCFLSMLLLLQTLISVWFVMIVQVAIRVVKGAGAEDSRSDDESDEVEEDEEDEEDEFVYEEAQALEEEVGVEDIDFKGWERRSGLKRPVSSTSGVSLPGHSDRKELLGRIGCEKQVD</sequence>
<evidence type="ECO:0000256" key="5">
    <source>
        <dbReference type="ARBA" id="ARBA00023136"/>
    </source>
</evidence>
<dbReference type="EMBL" id="GL629787">
    <property type="protein sequence ID" value="EFX01945.1"/>
    <property type="molecule type" value="Genomic_DNA"/>
</dbReference>
<dbReference type="OrthoDB" id="537032at2759"/>
<evidence type="ECO:0000256" key="8">
    <source>
        <dbReference type="SAM" id="Phobius"/>
    </source>
</evidence>
<dbReference type="Pfam" id="PF03798">
    <property type="entry name" value="TRAM_LAG1_CLN8"/>
    <property type="match status" value="1"/>
</dbReference>
<dbReference type="InterPro" id="IPR006634">
    <property type="entry name" value="TLC-dom"/>
</dbReference>
<evidence type="ECO:0000256" key="1">
    <source>
        <dbReference type="ARBA" id="ARBA00004141"/>
    </source>
</evidence>
<dbReference type="AlphaFoldDB" id="F0XK93"/>
<dbReference type="HOGENOM" id="CLU_028277_2_2_1"/>
<keyword evidence="11" id="KW-1185">Reference proteome</keyword>
<evidence type="ECO:0000313" key="10">
    <source>
        <dbReference type="EMBL" id="EFX01945.1"/>
    </source>
</evidence>
<feature type="transmembrane region" description="Helical" evidence="8">
    <location>
        <begin position="131"/>
        <end position="153"/>
    </location>
</feature>
<dbReference type="GO" id="GO:0046513">
    <property type="term" value="P:ceramide biosynthetic process"/>
    <property type="evidence" value="ECO:0007669"/>
    <property type="project" value="InterPro"/>
</dbReference>
<dbReference type="RefSeq" id="XP_014171427.1">
    <property type="nucleotide sequence ID" value="XM_014315952.1"/>
</dbReference>
<comment type="similarity">
    <text evidence="2">Belongs to the sphingosine N-acyltransferase family.</text>
</comment>
<dbReference type="STRING" id="655863.F0XK93"/>
<evidence type="ECO:0000313" key="11">
    <source>
        <dbReference type="Proteomes" id="UP000007796"/>
    </source>
</evidence>
<feature type="compositionally biased region" description="Acidic residues" evidence="7">
    <location>
        <begin position="433"/>
        <end position="450"/>
    </location>
</feature>
<dbReference type="GO" id="GO:0016020">
    <property type="term" value="C:membrane"/>
    <property type="evidence" value="ECO:0007669"/>
    <property type="project" value="UniProtKB-SubCell"/>
</dbReference>
<comment type="subcellular location">
    <subcellularLocation>
        <location evidence="1">Membrane</location>
        <topology evidence="1">Multi-pass membrane protein</topology>
    </subcellularLocation>
</comment>
<dbReference type="PROSITE" id="PS50922">
    <property type="entry name" value="TLC"/>
    <property type="match status" value="1"/>
</dbReference>
<feature type="transmembrane region" description="Helical" evidence="8">
    <location>
        <begin position="85"/>
        <end position="103"/>
    </location>
</feature>
<dbReference type="SMART" id="SM00724">
    <property type="entry name" value="TLC"/>
    <property type="match status" value="1"/>
</dbReference>
<dbReference type="InterPro" id="IPR016439">
    <property type="entry name" value="Lag1/Lac1-like"/>
</dbReference>
<feature type="domain" description="TLC" evidence="9">
    <location>
        <begin position="165"/>
        <end position="425"/>
    </location>
</feature>
<protein>
    <submittedName>
        <fullName evidence="10">Longevity-assurance protein</fullName>
    </submittedName>
</protein>
<dbReference type="PANTHER" id="PTHR12560:SF0">
    <property type="entry name" value="LD18904P"/>
    <property type="match status" value="1"/>
</dbReference>
<keyword evidence="4 8" id="KW-1133">Transmembrane helix</keyword>
<keyword evidence="3 6" id="KW-0812">Transmembrane</keyword>
<feature type="transmembrane region" description="Helical" evidence="8">
    <location>
        <begin position="403"/>
        <end position="424"/>
    </location>
</feature>
<feature type="transmembrane region" description="Helical" evidence="8">
    <location>
        <begin position="174"/>
        <end position="194"/>
    </location>
</feature>
<feature type="transmembrane region" description="Helical" evidence="8">
    <location>
        <begin position="300"/>
        <end position="325"/>
    </location>
</feature>
<gene>
    <name evidence="10" type="ORF">CMQ_5016</name>
</gene>
<dbReference type="PANTHER" id="PTHR12560">
    <property type="entry name" value="LONGEVITY ASSURANCE FACTOR 1 LAG1"/>
    <property type="match status" value="1"/>
</dbReference>
<feature type="transmembrane region" description="Helical" evidence="8">
    <location>
        <begin position="269"/>
        <end position="288"/>
    </location>
</feature>
<dbReference type="InParanoid" id="F0XK93"/>
<reference evidence="10 11" key="1">
    <citation type="journal article" date="2011" name="Proc. Natl. Acad. Sci. U.S.A.">
        <title>Genome and transcriptome analyses of the mountain pine beetle-fungal symbiont Grosmannia clavigera, a lodgepole pine pathogen.</title>
        <authorList>
            <person name="DiGuistini S."/>
            <person name="Wang Y."/>
            <person name="Liao N.Y."/>
            <person name="Taylor G."/>
            <person name="Tanguay P."/>
            <person name="Feau N."/>
            <person name="Henrissat B."/>
            <person name="Chan S.K."/>
            <person name="Hesse-Orce U."/>
            <person name="Alamouti S.M."/>
            <person name="Tsui C.K.M."/>
            <person name="Docking R.T."/>
            <person name="Levasseur A."/>
            <person name="Haridas S."/>
            <person name="Robertson G."/>
            <person name="Birol I."/>
            <person name="Holt R.A."/>
            <person name="Marra M.A."/>
            <person name="Hamelin R.C."/>
            <person name="Hirst M."/>
            <person name="Jones S.J.M."/>
            <person name="Bohlmann J."/>
            <person name="Breuil C."/>
        </authorList>
    </citation>
    <scope>NUCLEOTIDE SEQUENCE [LARGE SCALE GENOMIC DNA]</scope>
    <source>
        <strain evidence="11">kw1407 / UAMH 11150</strain>
    </source>
</reference>
<dbReference type="eggNOG" id="KOG1607">
    <property type="taxonomic scope" value="Eukaryota"/>
</dbReference>
<evidence type="ECO:0000256" key="4">
    <source>
        <dbReference type="ARBA" id="ARBA00022989"/>
    </source>
</evidence>
<keyword evidence="5 6" id="KW-0472">Membrane</keyword>
<evidence type="ECO:0000259" key="9">
    <source>
        <dbReference type="PROSITE" id="PS50922"/>
    </source>
</evidence>
<feature type="region of interest" description="Disordered" evidence="7">
    <location>
        <begin position="1"/>
        <end position="27"/>
    </location>
</feature>